<keyword evidence="13" id="KW-1185">Reference proteome</keyword>
<dbReference type="Gene3D" id="2.40.30.170">
    <property type="match status" value="1"/>
</dbReference>
<dbReference type="OrthoDB" id="9810980at2"/>
<evidence type="ECO:0000259" key="10">
    <source>
        <dbReference type="Pfam" id="PF25994"/>
    </source>
</evidence>
<reference evidence="12 13" key="1">
    <citation type="journal article" date="2012" name="J. Bacteriol.">
        <title>Draft Genome Sequence of Oceaniovalibus guishaninsula JLT2003T.</title>
        <authorList>
            <person name="Tang K."/>
            <person name="Liu K."/>
            <person name="Jiao N."/>
        </authorList>
    </citation>
    <scope>NUCLEOTIDE SEQUENCE [LARGE SCALE GENOMIC DNA]</scope>
    <source>
        <strain evidence="12 13">JLT2003</strain>
    </source>
</reference>
<feature type="transmembrane region" description="Helical" evidence="9">
    <location>
        <begin position="21"/>
        <end position="42"/>
    </location>
</feature>
<dbReference type="SUPFAM" id="SSF111369">
    <property type="entry name" value="HlyD-like secretion proteins"/>
    <property type="match status" value="1"/>
</dbReference>
<accession>K2HC74</accession>
<dbReference type="PANTHER" id="PTHR30386:SF17">
    <property type="entry name" value="ALKALINE PROTEASE SECRETION PROTEIN APRE"/>
    <property type="match status" value="1"/>
</dbReference>
<dbReference type="eggNOG" id="COG0845">
    <property type="taxonomic scope" value="Bacteria"/>
</dbReference>
<dbReference type="Proteomes" id="UP000006765">
    <property type="component" value="Unassembled WGS sequence"/>
</dbReference>
<keyword evidence="4 9" id="KW-1003">Cell membrane</keyword>
<evidence type="ECO:0000313" key="12">
    <source>
        <dbReference type="EMBL" id="EKE44207.1"/>
    </source>
</evidence>
<dbReference type="Pfam" id="PF26002">
    <property type="entry name" value="Beta-barrel_AprE"/>
    <property type="match status" value="1"/>
</dbReference>
<dbReference type="NCBIfam" id="TIGR01843">
    <property type="entry name" value="type_I_hlyD"/>
    <property type="match status" value="1"/>
</dbReference>
<dbReference type="EMBL" id="AMGO01000036">
    <property type="protein sequence ID" value="EKE44207.1"/>
    <property type="molecule type" value="Genomic_DNA"/>
</dbReference>
<dbReference type="PATRIC" id="fig|1231392.3.peg.1732"/>
<evidence type="ECO:0000256" key="6">
    <source>
        <dbReference type="ARBA" id="ARBA00022692"/>
    </source>
</evidence>
<dbReference type="Pfam" id="PF25994">
    <property type="entry name" value="HH_AprE"/>
    <property type="match status" value="1"/>
</dbReference>
<name>K2HC74_9RHOB</name>
<comment type="caution">
    <text evidence="12">The sequence shown here is derived from an EMBL/GenBank/DDBJ whole genome shotgun (WGS) entry which is preliminary data.</text>
</comment>
<keyword evidence="8 9" id="KW-0472">Membrane</keyword>
<keyword evidence="6 9" id="KW-0812">Transmembrane</keyword>
<evidence type="ECO:0000256" key="3">
    <source>
        <dbReference type="ARBA" id="ARBA00022448"/>
    </source>
</evidence>
<evidence type="ECO:0000256" key="1">
    <source>
        <dbReference type="ARBA" id="ARBA00004377"/>
    </source>
</evidence>
<evidence type="ECO:0000259" key="11">
    <source>
        <dbReference type="Pfam" id="PF26002"/>
    </source>
</evidence>
<dbReference type="GO" id="GO:0015031">
    <property type="term" value="P:protein transport"/>
    <property type="evidence" value="ECO:0007669"/>
    <property type="project" value="InterPro"/>
</dbReference>
<dbReference type="InterPro" id="IPR010129">
    <property type="entry name" value="T1SS_HlyD"/>
</dbReference>
<dbReference type="RefSeq" id="WP_007426875.1">
    <property type="nucleotide sequence ID" value="NZ_AMGO01000036.1"/>
</dbReference>
<dbReference type="InterPro" id="IPR050739">
    <property type="entry name" value="MFP"/>
</dbReference>
<organism evidence="12 13">
    <name type="scientific">Oceaniovalibus guishaninsula JLT2003</name>
    <dbReference type="NCBI Taxonomy" id="1231392"/>
    <lineage>
        <taxon>Bacteria</taxon>
        <taxon>Pseudomonadati</taxon>
        <taxon>Pseudomonadota</taxon>
        <taxon>Alphaproteobacteria</taxon>
        <taxon>Rhodobacterales</taxon>
        <taxon>Roseobacteraceae</taxon>
        <taxon>Oceaniovalibus</taxon>
    </lineage>
</organism>
<feature type="domain" description="AprE-like beta-barrel" evidence="11">
    <location>
        <begin position="330"/>
        <end position="419"/>
    </location>
</feature>
<evidence type="ECO:0000256" key="9">
    <source>
        <dbReference type="RuleBase" id="RU365093"/>
    </source>
</evidence>
<gene>
    <name evidence="12" type="ORF">OCGS_1723</name>
</gene>
<comment type="similarity">
    <text evidence="2 9">Belongs to the membrane fusion protein (MFP) (TC 8.A.1) family.</text>
</comment>
<dbReference type="Gene3D" id="2.40.50.100">
    <property type="match status" value="1"/>
</dbReference>
<feature type="domain" description="AprE-like long alpha-helical hairpin" evidence="10">
    <location>
        <begin position="98"/>
        <end position="287"/>
    </location>
</feature>
<evidence type="ECO:0000256" key="7">
    <source>
        <dbReference type="ARBA" id="ARBA00022989"/>
    </source>
</evidence>
<dbReference type="InterPro" id="IPR058982">
    <property type="entry name" value="Beta-barrel_AprE"/>
</dbReference>
<dbReference type="PRINTS" id="PR01490">
    <property type="entry name" value="RTXTOXIND"/>
</dbReference>
<protein>
    <recommendedName>
        <fullName evidence="9">Membrane fusion protein (MFP) family protein</fullName>
    </recommendedName>
</protein>
<keyword evidence="5 9" id="KW-0997">Cell inner membrane</keyword>
<keyword evidence="7 9" id="KW-1133">Transmembrane helix</keyword>
<evidence type="ECO:0000256" key="5">
    <source>
        <dbReference type="ARBA" id="ARBA00022519"/>
    </source>
</evidence>
<comment type="subcellular location">
    <subcellularLocation>
        <location evidence="1 9">Cell inner membrane</location>
        <topology evidence="1 9">Single-pass membrane protein</topology>
    </subcellularLocation>
</comment>
<dbReference type="InterPro" id="IPR058781">
    <property type="entry name" value="HH_AprE-like"/>
</dbReference>
<dbReference type="AlphaFoldDB" id="K2HC74"/>
<sequence>MTDSTKDRRAAARRAWSATGPLLMGMLSLAILVGGFGTWAAMTNISGAIIAPGQIRVDRNRQVVQHPDGGVVAAILVDEGDRVEAGQVLIRLDPMLLRSKLATSEAQLYEILARKARLEAERDVADTIAFPAILTDMQQHDAAVRDLLEGQRRLFEAREETVGQSVEQLGTRRAQIARQIEGIEAQQHALDSQLALMAEELESQQTLLDRGLAQASRVLALQREEARLEGSRGELLSASAEAAERISEIELQILALRTQRREEAITQLRDLQFREVEYVETVASLREQLSRLDITAPVAGIVYDLAVFAERSVIRPADPVLYIVPQDRALVITAQVEPIHVDQVRVGQEVVLRFPAFDQRTTPELRGRVLQISADSFEDERRGNAYYRAEVEMLPGQADRLPDTVTLIPGMPVETYLRTADRTPLAYLVKPFTDYFNKAFRES</sequence>
<evidence type="ECO:0000313" key="13">
    <source>
        <dbReference type="Proteomes" id="UP000006765"/>
    </source>
</evidence>
<keyword evidence="3 9" id="KW-0813">Transport</keyword>
<dbReference type="STRING" id="1231392.OCGS_1723"/>
<evidence type="ECO:0000256" key="8">
    <source>
        <dbReference type="ARBA" id="ARBA00023136"/>
    </source>
</evidence>
<dbReference type="PANTHER" id="PTHR30386">
    <property type="entry name" value="MEMBRANE FUSION SUBUNIT OF EMRAB-TOLC MULTIDRUG EFFLUX PUMP"/>
    <property type="match status" value="1"/>
</dbReference>
<evidence type="ECO:0000256" key="4">
    <source>
        <dbReference type="ARBA" id="ARBA00022475"/>
    </source>
</evidence>
<evidence type="ECO:0000256" key="2">
    <source>
        <dbReference type="ARBA" id="ARBA00009477"/>
    </source>
</evidence>
<dbReference type="GO" id="GO:0005886">
    <property type="term" value="C:plasma membrane"/>
    <property type="evidence" value="ECO:0007669"/>
    <property type="project" value="UniProtKB-SubCell"/>
</dbReference>
<proteinExistence type="inferred from homology"/>